<feature type="transmembrane region" description="Helical" evidence="7">
    <location>
        <begin position="150"/>
        <end position="169"/>
    </location>
</feature>
<evidence type="ECO:0000256" key="5">
    <source>
        <dbReference type="ARBA" id="ARBA00022989"/>
    </source>
</evidence>
<dbReference type="InterPro" id="IPR005115">
    <property type="entry name" value="Gly_transporter"/>
</dbReference>
<organism evidence="9 10">
    <name type="scientific">Mucilaginibacter myungsuensis</name>
    <dbReference type="NCBI Taxonomy" id="649104"/>
    <lineage>
        <taxon>Bacteria</taxon>
        <taxon>Pseudomonadati</taxon>
        <taxon>Bacteroidota</taxon>
        <taxon>Sphingobacteriia</taxon>
        <taxon>Sphingobacteriales</taxon>
        <taxon>Sphingobacteriaceae</taxon>
        <taxon>Mucilaginibacter</taxon>
    </lineage>
</organism>
<name>A0A929L246_9SPHI</name>
<feature type="transmembrane region" description="Helical" evidence="7">
    <location>
        <begin position="176"/>
        <end position="194"/>
    </location>
</feature>
<evidence type="ECO:0000256" key="6">
    <source>
        <dbReference type="ARBA" id="ARBA00023136"/>
    </source>
</evidence>
<comment type="caution">
    <text evidence="9">The sequence shown here is derived from an EMBL/GenBank/DDBJ whole genome shotgun (WGS) entry which is preliminary data.</text>
</comment>
<feature type="domain" description="Glycine transporter" evidence="8">
    <location>
        <begin position="6"/>
        <end position="79"/>
    </location>
</feature>
<proteinExistence type="inferred from homology"/>
<dbReference type="GO" id="GO:0005886">
    <property type="term" value="C:plasma membrane"/>
    <property type="evidence" value="ECO:0007669"/>
    <property type="project" value="UniProtKB-SubCell"/>
</dbReference>
<comment type="similarity">
    <text evidence="2">Belongs to the UPF0126 family.</text>
</comment>
<sequence>MSFLFVIEVLGTAAFAISGAFSAMQKKLDLFGVLSLAFVTAIGGGTIRDVLIGNTPVTWMRDMTTPITILAATLIALAFNRLLKNLKYTLFLADTVGIGLFTVIGIQKGISVGLHPGICVALGTMTACFGGVVRDVLLNQIPALFHTREIYATACIAGGTAYFVCDSFIPDQPADIIAIVVIVAIRLIAVRMNWQLPAVKE</sequence>
<dbReference type="PANTHER" id="PTHR30506:SF3">
    <property type="entry name" value="UPF0126 INNER MEMBRANE PROTEIN YADS-RELATED"/>
    <property type="match status" value="1"/>
</dbReference>
<evidence type="ECO:0000256" key="1">
    <source>
        <dbReference type="ARBA" id="ARBA00004651"/>
    </source>
</evidence>
<comment type="subcellular location">
    <subcellularLocation>
        <location evidence="1">Cell membrane</location>
        <topology evidence="1">Multi-pass membrane protein</topology>
    </subcellularLocation>
</comment>
<evidence type="ECO:0000256" key="7">
    <source>
        <dbReference type="SAM" id="Phobius"/>
    </source>
</evidence>
<dbReference type="EMBL" id="JADFFL010000010">
    <property type="protein sequence ID" value="MBE9664223.1"/>
    <property type="molecule type" value="Genomic_DNA"/>
</dbReference>
<evidence type="ECO:0000256" key="2">
    <source>
        <dbReference type="ARBA" id="ARBA00008193"/>
    </source>
</evidence>
<dbReference type="Pfam" id="PF03458">
    <property type="entry name" value="Gly_transporter"/>
    <property type="match status" value="2"/>
</dbReference>
<gene>
    <name evidence="9" type="ORF">IRJ16_20250</name>
</gene>
<feature type="transmembrane region" description="Helical" evidence="7">
    <location>
        <begin position="118"/>
        <end position="138"/>
    </location>
</feature>
<feature type="domain" description="Glycine transporter" evidence="8">
    <location>
        <begin position="92"/>
        <end position="165"/>
    </location>
</feature>
<feature type="transmembrane region" description="Helical" evidence="7">
    <location>
        <begin position="32"/>
        <end position="51"/>
    </location>
</feature>
<feature type="transmembrane region" description="Helical" evidence="7">
    <location>
        <begin position="63"/>
        <end position="82"/>
    </location>
</feature>
<keyword evidence="3" id="KW-1003">Cell membrane</keyword>
<dbReference type="PANTHER" id="PTHR30506">
    <property type="entry name" value="INNER MEMBRANE PROTEIN"/>
    <property type="match status" value="1"/>
</dbReference>
<evidence type="ECO:0000259" key="8">
    <source>
        <dbReference type="Pfam" id="PF03458"/>
    </source>
</evidence>
<evidence type="ECO:0000313" key="10">
    <source>
        <dbReference type="Proteomes" id="UP000622475"/>
    </source>
</evidence>
<dbReference type="AlphaFoldDB" id="A0A929L246"/>
<reference evidence="9" key="1">
    <citation type="submission" date="2020-10" db="EMBL/GenBank/DDBJ databases">
        <title>Mucilaginibacter mali sp. nov., isolated from rhizosphere soil of apple orchard.</title>
        <authorList>
            <person name="Lee J.-S."/>
            <person name="Kim H.S."/>
            <person name="Kim J.-S."/>
        </authorList>
    </citation>
    <scope>NUCLEOTIDE SEQUENCE</scope>
    <source>
        <strain evidence="9">KCTC 22746</strain>
    </source>
</reference>
<evidence type="ECO:0000256" key="3">
    <source>
        <dbReference type="ARBA" id="ARBA00022475"/>
    </source>
</evidence>
<keyword evidence="4 7" id="KW-0812">Transmembrane</keyword>
<dbReference type="RefSeq" id="WP_194113470.1">
    <property type="nucleotide sequence ID" value="NZ_JADFFL010000010.1"/>
</dbReference>
<evidence type="ECO:0000256" key="4">
    <source>
        <dbReference type="ARBA" id="ARBA00022692"/>
    </source>
</evidence>
<keyword evidence="10" id="KW-1185">Reference proteome</keyword>
<evidence type="ECO:0000313" key="9">
    <source>
        <dbReference type="EMBL" id="MBE9664223.1"/>
    </source>
</evidence>
<feature type="transmembrane region" description="Helical" evidence="7">
    <location>
        <begin position="88"/>
        <end position="106"/>
    </location>
</feature>
<protein>
    <submittedName>
        <fullName evidence="9">Trimeric intracellular cation channel family protein</fullName>
    </submittedName>
</protein>
<accession>A0A929L246</accession>
<keyword evidence="5 7" id="KW-1133">Transmembrane helix</keyword>
<keyword evidence="6 7" id="KW-0472">Membrane</keyword>
<dbReference type="Proteomes" id="UP000622475">
    <property type="component" value="Unassembled WGS sequence"/>
</dbReference>